<dbReference type="Pfam" id="PF02082">
    <property type="entry name" value="Rrf2"/>
    <property type="match status" value="1"/>
</dbReference>
<protein>
    <submittedName>
        <fullName evidence="1">Rrf2 family transcriptional regulator</fullName>
    </submittedName>
</protein>
<proteinExistence type="predicted"/>
<comment type="caution">
    <text evidence="1">The sequence shown here is derived from an EMBL/GenBank/DDBJ whole genome shotgun (WGS) entry which is preliminary data.</text>
</comment>
<evidence type="ECO:0000313" key="2">
    <source>
        <dbReference type="Proteomes" id="UP000597338"/>
    </source>
</evidence>
<dbReference type="InterPro" id="IPR036390">
    <property type="entry name" value="WH_DNA-bd_sf"/>
</dbReference>
<reference evidence="2" key="1">
    <citation type="journal article" date="2019" name="Int. J. Syst. Evol. Microbiol.">
        <title>The Global Catalogue of Microorganisms (GCM) 10K type strain sequencing project: providing services to taxonomists for standard genome sequencing and annotation.</title>
        <authorList>
            <consortium name="The Broad Institute Genomics Platform"/>
            <consortium name="The Broad Institute Genome Sequencing Center for Infectious Disease"/>
            <person name="Wu L."/>
            <person name="Ma J."/>
        </authorList>
    </citation>
    <scope>NUCLEOTIDE SEQUENCE [LARGE SCALE GENOMIC DNA]</scope>
    <source>
        <strain evidence="2">CGMCC 1.15342</strain>
    </source>
</reference>
<name>A0ABQ1L2C9_9SPHI</name>
<sequence>MDVYLCPDMNNTRFATVLHILAMLADSEGVWLSSDWIAGSININPVMVRKELGLLQDRGWVVSRKGKVGGYMLQTPAKGISLADIYGLVKNTEVLGRKNRHTNPQCPIGKDINRQLEGLFSHTEGLVSGYLREITLDAFVKQFH</sequence>
<gene>
    <name evidence="1" type="ORF">GCM10011386_03690</name>
</gene>
<dbReference type="PANTHER" id="PTHR33221">
    <property type="entry name" value="WINGED HELIX-TURN-HELIX TRANSCRIPTIONAL REGULATOR, RRF2 FAMILY"/>
    <property type="match status" value="1"/>
</dbReference>
<evidence type="ECO:0000313" key="1">
    <source>
        <dbReference type="EMBL" id="GGC15158.1"/>
    </source>
</evidence>
<dbReference type="PROSITE" id="PS51197">
    <property type="entry name" value="HTH_RRF2_2"/>
    <property type="match status" value="1"/>
</dbReference>
<dbReference type="Proteomes" id="UP000597338">
    <property type="component" value="Unassembled WGS sequence"/>
</dbReference>
<keyword evidence="2" id="KW-1185">Reference proteome</keyword>
<dbReference type="PANTHER" id="PTHR33221:SF15">
    <property type="entry name" value="HTH-TYPE TRANSCRIPTIONAL REGULATOR YWGB-RELATED"/>
    <property type="match status" value="1"/>
</dbReference>
<dbReference type="InterPro" id="IPR036388">
    <property type="entry name" value="WH-like_DNA-bd_sf"/>
</dbReference>
<dbReference type="InterPro" id="IPR000944">
    <property type="entry name" value="Tscrpt_reg_Rrf2"/>
</dbReference>
<dbReference type="Gene3D" id="1.10.10.10">
    <property type="entry name" value="Winged helix-like DNA-binding domain superfamily/Winged helix DNA-binding domain"/>
    <property type="match status" value="1"/>
</dbReference>
<dbReference type="SUPFAM" id="SSF46785">
    <property type="entry name" value="Winged helix' DNA-binding domain"/>
    <property type="match status" value="1"/>
</dbReference>
<organism evidence="1 2">
    <name type="scientific">Parapedobacter defluvii</name>
    <dbReference type="NCBI Taxonomy" id="2045106"/>
    <lineage>
        <taxon>Bacteria</taxon>
        <taxon>Pseudomonadati</taxon>
        <taxon>Bacteroidota</taxon>
        <taxon>Sphingobacteriia</taxon>
        <taxon>Sphingobacteriales</taxon>
        <taxon>Sphingobacteriaceae</taxon>
        <taxon>Parapedobacter</taxon>
    </lineage>
</organism>
<accession>A0ABQ1L2C9</accession>
<dbReference type="EMBL" id="BMIK01000001">
    <property type="protein sequence ID" value="GGC15158.1"/>
    <property type="molecule type" value="Genomic_DNA"/>
</dbReference>